<feature type="domain" description="GGDEF" evidence="4">
    <location>
        <begin position="654"/>
        <end position="786"/>
    </location>
</feature>
<dbReference type="CDD" id="cd01949">
    <property type="entry name" value="GGDEF"/>
    <property type="match status" value="1"/>
</dbReference>
<feature type="domain" description="PAC" evidence="2">
    <location>
        <begin position="448"/>
        <end position="500"/>
    </location>
</feature>
<dbReference type="SUPFAM" id="SSF55073">
    <property type="entry name" value="Nucleotide cyclase"/>
    <property type="match status" value="1"/>
</dbReference>
<dbReference type="Pfam" id="PF13426">
    <property type="entry name" value="PAS_9"/>
    <property type="match status" value="1"/>
</dbReference>
<dbReference type="InterPro" id="IPR029787">
    <property type="entry name" value="Nucleotide_cyclase"/>
</dbReference>
<feature type="domain" description="PAC" evidence="2">
    <location>
        <begin position="326"/>
        <end position="378"/>
    </location>
</feature>
<dbReference type="NCBIfam" id="TIGR00229">
    <property type="entry name" value="sensory_box"/>
    <property type="match status" value="5"/>
</dbReference>
<reference evidence="5 6" key="1">
    <citation type="submission" date="2023-07" db="EMBL/GenBank/DDBJ databases">
        <title>Sorghum-associated microbial communities from plants grown in Nebraska, USA.</title>
        <authorList>
            <person name="Schachtman D."/>
        </authorList>
    </citation>
    <scope>NUCLEOTIDE SEQUENCE [LARGE SCALE GENOMIC DNA]</scope>
    <source>
        <strain evidence="5 6">DS1307</strain>
    </source>
</reference>
<feature type="domain" description="PAS" evidence="1">
    <location>
        <begin position="511"/>
        <end position="541"/>
    </location>
</feature>
<evidence type="ECO:0000259" key="1">
    <source>
        <dbReference type="PROSITE" id="PS50112"/>
    </source>
</evidence>
<feature type="domain" description="PAC" evidence="2">
    <location>
        <begin position="570"/>
        <end position="622"/>
    </location>
</feature>
<dbReference type="InterPro" id="IPR052155">
    <property type="entry name" value="Biofilm_reg_signaling"/>
</dbReference>
<gene>
    <name evidence="5" type="ORF">J2T09_001046</name>
</gene>
<feature type="domain" description="PAC" evidence="2">
    <location>
        <begin position="82"/>
        <end position="134"/>
    </location>
</feature>
<keyword evidence="6" id="KW-1185">Reference proteome</keyword>
<dbReference type="SUPFAM" id="SSF55785">
    <property type="entry name" value="PYP-like sensor domain (PAS domain)"/>
    <property type="match status" value="5"/>
</dbReference>
<protein>
    <submittedName>
        <fullName evidence="5">Diguanylate cyclase (GGDEF)-like protein/PAS domain S-box-containing protein</fullName>
    </submittedName>
</protein>
<dbReference type="InterPro" id="IPR035919">
    <property type="entry name" value="EAL_sf"/>
</dbReference>
<dbReference type="PROSITE" id="PS50113">
    <property type="entry name" value="PAC"/>
    <property type="match status" value="5"/>
</dbReference>
<sequence>MLQQVTDDVSTQSDIAAFEQTMARIAISADGTILRTNMLFLTMFDYRAWDLAGRSRSIFLPSDPDPKTEEAIRQVFENGTPFHGDIRRVTRDGTEMVAEAFFHPVKDATGKVEEVVVLLRDITEQTRRTEDEGGQIAAINTSQAVIHFALNGTIIDANPHFLQTMGYGLADVVGRHHSMFVDADDVASPEYTAFWEALGEGHFKAGEFRRLDKNGRPVWLRATYSPVLDSDGKPFKVVKYATDVTAEKLSQADYEGQIAAIHKSQSVVTFDMDGTIVDANDNFLRAVGYRLEEIAGRHHRMFVDPSYAHGLEYEIFWSDLGEGRHRSGEFKRIGKSGRELWLQATYNPVFDQYGNPFKVVKYATVITREKLRQADHQGQIAAIHKSQSVISFGLDGTIIDANDNFLTLTGYRLSDVRGQHHRMFVPHEDREAATYLDFWRRLSAGEHQSGEFKRICRDGTEIWLQASYNPIFDMNGRVFKIVKNAVDVTAEKLRQGDHEGQIAAISRSQCVVTFDMDGILLDANDNFLHAMGYALDEILGQHHSILVEPSFAESEQYRLFWKNLRDGTFLSSKFRRTGKDGREVWIQASYNPILDLNGKPFKIVKIATDITADVALAADLSKARQEVLHDGLTGLPNRMGLADFMRKNLQAIDAKLSLLYLDLDHFKPINDTFGHHVGDHVLKEIAARLKLTLEADQIVARVGGDEFVVAAPDLSREKAAALATRLISVVKDPIRHDSSSLTVGLSIGIAQAPHDAKAEDELLRFADVALYRSKGGQKGTYSFFSDPDDHRKEEDRHLAHEMQFGIKAHQFRLFFQPRFRAEDGVLDAVETQVEWDHPDRGNLTADRFLPLAEESGLIVPLGDWTLRAACKAALDWPLIVVSVAVSPVQFMSGDLPRTVKLALRETGLPAKRLELRIGQGIGTSEIVHLRNELEALKKLGVCIVVAGQLVGEDATSGREAWPVDYVQIDERTRANLERQTHESLKEIAKIEAALDVADNGHSPEDVRKRLSLRLDRNAKLQAFLSTPPRSAKEVPALLSKRSA</sequence>
<evidence type="ECO:0000259" key="2">
    <source>
        <dbReference type="PROSITE" id="PS50113"/>
    </source>
</evidence>
<organism evidence="5 6">
    <name type="scientific">Neorhizobium huautlense</name>
    <dbReference type="NCBI Taxonomy" id="67774"/>
    <lineage>
        <taxon>Bacteria</taxon>
        <taxon>Pseudomonadati</taxon>
        <taxon>Pseudomonadota</taxon>
        <taxon>Alphaproteobacteria</taxon>
        <taxon>Hyphomicrobiales</taxon>
        <taxon>Rhizobiaceae</taxon>
        <taxon>Rhizobium/Agrobacterium group</taxon>
        <taxon>Neorhizobium</taxon>
    </lineage>
</organism>
<evidence type="ECO:0000313" key="6">
    <source>
        <dbReference type="Proteomes" id="UP001241472"/>
    </source>
</evidence>
<dbReference type="PROSITE" id="PS50887">
    <property type="entry name" value="GGDEF"/>
    <property type="match status" value="1"/>
</dbReference>
<evidence type="ECO:0000313" key="5">
    <source>
        <dbReference type="EMBL" id="MDP9836302.1"/>
    </source>
</evidence>
<dbReference type="PANTHER" id="PTHR44757">
    <property type="entry name" value="DIGUANYLATE CYCLASE DGCP"/>
    <property type="match status" value="1"/>
</dbReference>
<dbReference type="SUPFAM" id="SSF141868">
    <property type="entry name" value="EAL domain-like"/>
    <property type="match status" value="1"/>
</dbReference>
<comment type="caution">
    <text evidence="5">The sequence shown here is derived from an EMBL/GenBank/DDBJ whole genome shotgun (WGS) entry which is preliminary data.</text>
</comment>
<dbReference type="SMART" id="SM00052">
    <property type="entry name" value="EAL"/>
    <property type="match status" value="1"/>
</dbReference>
<dbReference type="PROSITE" id="PS50883">
    <property type="entry name" value="EAL"/>
    <property type="match status" value="1"/>
</dbReference>
<dbReference type="Gene3D" id="3.20.20.450">
    <property type="entry name" value="EAL domain"/>
    <property type="match status" value="1"/>
</dbReference>
<dbReference type="SMART" id="SM00086">
    <property type="entry name" value="PAC"/>
    <property type="match status" value="5"/>
</dbReference>
<dbReference type="InterPro" id="IPR000014">
    <property type="entry name" value="PAS"/>
</dbReference>
<dbReference type="Pfam" id="PF08447">
    <property type="entry name" value="PAS_3"/>
    <property type="match status" value="4"/>
</dbReference>
<dbReference type="InterPro" id="IPR013655">
    <property type="entry name" value="PAS_fold_3"/>
</dbReference>
<proteinExistence type="predicted"/>
<dbReference type="PANTHER" id="PTHR44757:SF2">
    <property type="entry name" value="BIOFILM ARCHITECTURE MAINTENANCE PROTEIN MBAA"/>
    <property type="match status" value="1"/>
</dbReference>
<name>A0ABT9PPD4_9HYPH</name>
<accession>A0ABT9PPD4</accession>
<evidence type="ECO:0000259" key="4">
    <source>
        <dbReference type="PROSITE" id="PS50887"/>
    </source>
</evidence>
<dbReference type="CDD" id="cd01948">
    <property type="entry name" value="EAL"/>
    <property type="match status" value="1"/>
</dbReference>
<dbReference type="Proteomes" id="UP001241472">
    <property type="component" value="Unassembled WGS sequence"/>
</dbReference>
<dbReference type="EMBL" id="JAUSRF010000003">
    <property type="protein sequence ID" value="MDP9836302.1"/>
    <property type="molecule type" value="Genomic_DNA"/>
</dbReference>
<dbReference type="InterPro" id="IPR000160">
    <property type="entry name" value="GGDEF_dom"/>
</dbReference>
<evidence type="ECO:0000259" key="3">
    <source>
        <dbReference type="PROSITE" id="PS50883"/>
    </source>
</evidence>
<dbReference type="InterPro" id="IPR001633">
    <property type="entry name" value="EAL_dom"/>
</dbReference>
<dbReference type="InterPro" id="IPR000700">
    <property type="entry name" value="PAS-assoc_C"/>
</dbReference>
<dbReference type="CDD" id="cd00130">
    <property type="entry name" value="PAS"/>
    <property type="match status" value="5"/>
</dbReference>
<dbReference type="Gene3D" id="3.30.70.270">
    <property type="match status" value="1"/>
</dbReference>
<feature type="domain" description="EAL" evidence="3">
    <location>
        <begin position="795"/>
        <end position="1042"/>
    </location>
</feature>
<dbReference type="Pfam" id="PF00990">
    <property type="entry name" value="GGDEF"/>
    <property type="match status" value="1"/>
</dbReference>
<dbReference type="InterPro" id="IPR043128">
    <property type="entry name" value="Rev_trsase/Diguanyl_cyclase"/>
</dbReference>
<dbReference type="SMART" id="SM00267">
    <property type="entry name" value="GGDEF"/>
    <property type="match status" value="1"/>
</dbReference>
<dbReference type="Gene3D" id="3.30.450.20">
    <property type="entry name" value="PAS domain"/>
    <property type="match status" value="5"/>
</dbReference>
<dbReference type="RefSeq" id="WP_306831877.1">
    <property type="nucleotide sequence ID" value="NZ_JAUSRF010000003.1"/>
</dbReference>
<dbReference type="InterPro" id="IPR035965">
    <property type="entry name" value="PAS-like_dom_sf"/>
</dbReference>
<dbReference type="Pfam" id="PF00563">
    <property type="entry name" value="EAL"/>
    <property type="match status" value="1"/>
</dbReference>
<dbReference type="NCBIfam" id="TIGR00254">
    <property type="entry name" value="GGDEF"/>
    <property type="match status" value="1"/>
</dbReference>
<feature type="domain" description="PAC" evidence="2">
    <location>
        <begin position="204"/>
        <end position="256"/>
    </location>
</feature>
<dbReference type="PROSITE" id="PS50112">
    <property type="entry name" value="PAS"/>
    <property type="match status" value="2"/>
</dbReference>
<dbReference type="InterPro" id="IPR001610">
    <property type="entry name" value="PAC"/>
</dbReference>
<dbReference type="SMART" id="SM00091">
    <property type="entry name" value="PAS"/>
    <property type="match status" value="5"/>
</dbReference>
<feature type="domain" description="PAS" evidence="1">
    <location>
        <begin position="267"/>
        <end position="306"/>
    </location>
</feature>